<feature type="domain" description="Acetyl xylan esterase" evidence="1">
    <location>
        <begin position="3"/>
        <end position="82"/>
    </location>
</feature>
<organism evidence="2">
    <name type="scientific">Ligilactobacillus ruminis</name>
    <dbReference type="NCBI Taxonomy" id="1623"/>
    <lineage>
        <taxon>Bacteria</taxon>
        <taxon>Bacillati</taxon>
        <taxon>Bacillota</taxon>
        <taxon>Bacilli</taxon>
        <taxon>Lactobacillales</taxon>
        <taxon>Lactobacillaceae</taxon>
        <taxon>Ligilactobacillus</taxon>
    </lineage>
</organism>
<comment type="caution">
    <text evidence="2">The sequence shown here is derived from an EMBL/GenBank/DDBJ whole genome shotgun (WGS) entry which is preliminary data.</text>
</comment>
<dbReference type="AlphaFoldDB" id="A0A6A8GS31"/>
<accession>A0A6A8GS31</accession>
<reference evidence="2" key="1">
    <citation type="journal article" date="2019" name="Nat. Med.">
        <title>A library of human gut bacterial isolates paired with longitudinal multiomics data enables mechanistic microbiome research.</title>
        <authorList>
            <person name="Poyet M."/>
            <person name="Groussin M."/>
            <person name="Gibbons S.M."/>
            <person name="Avila-Pacheco J."/>
            <person name="Jiang X."/>
            <person name="Kearney S.M."/>
            <person name="Perrotta A.R."/>
            <person name="Berdy B."/>
            <person name="Zhao S."/>
            <person name="Lieberman T.D."/>
            <person name="Swanson P.K."/>
            <person name="Smith M."/>
            <person name="Roesemann S."/>
            <person name="Alexander J.E."/>
            <person name="Rich S.A."/>
            <person name="Livny J."/>
            <person name="Vlamakis H."/>
            <person name="Clish C."/>
            <person name="Bullock K."/>
            <person name="Deik A."/>
            <person name="Scott J."/>
            <person name="Pierce K.A."/>
            <person name="Xavier R.J."/>
            <person name="Alm E.J."/>
        </authorList>
    </citation>
    <scope>NUCLEOTIDE SEQUENCE</scope>
    <source>
        <strain evidence="2">BIOML-A18</strain>
    </source>
</reference>
<evidence type="ECO:0000259" key="1">
    <source>
        <dbReference type="Pfam" id="PF05448"/>
    </source>
</evidence>
<name>A0A6A8GS31_9LACO</name>
<sequence>MTDYRAVYGAGCDVCAFDKLGYWFRYHDSLRKNENEFFRLLDYVDVKHQAENIKAEVVMVIGPKDTVVFSKKQMAAFNWNNSKEAVGFVRVRT</sequence>
<dbReference type="EMBL" id="WKOD01000020">
    <property type="protein sequence ID" value="MSA68898.1"/>
    <property type="molecule type" value="Genomic_DNA"/>
</dbReference>
<dbReference type="RefSeq" id="WP_154237106.1">
    <property type="nucleotide sequence ID" value="NZ_WKNS01000021.1"/>
</dbReference>
<dbReference type="Pfam" id="PF05448">
    <property type="entry name" value="AXE1"/>
    <property type="match status" value="1"/>
</dbReference>
<dbReference type="InterPro" id="IPR029058">
    <property type="entry name" value="AB_hydrolase_fold"/>
</dbReference>
<dbReference type="Gene3D" id="3.40.50.1820">
    <property type="entry name" value="alpha/beta hydrolase"/>
    <property type="match status" value="1"/>
</dbReference>
<protein>
    <submittedName>
        <fullName evidence="2">Acetyl xylan esterase</fullName>
    </submittedName>
</protein>
<dbReference type="InterPro" id="IPR008391">
    <property type="entry name" value="AXE1_dom"/>
</dbReference>
<gene>
    <name evidence="2" type="ORF">GKC89_07355</name>
</gene>
<evidence type="ECO:0000313" key="2">
    <source>
        <dbReference type="EMBL" id="MSA68898.1"/>
    </source>
</evidence>
<proteinExistence type="predicted"/>